<feature type="transmembrane region" description="Helical" evidence="10">
    <location>
        <begin position="6"/>
        <end position="26"/>
    </location>
</feature>
<dbReference type="PIRSF" id="PIRSF500217">
    <property type="entry name" value="AlgI"/>
    <property type="match status" value="1"/>
</dbReference>
<organism evidence="11 12">
    <name type="scientific">Leptospira gomenensis</name>
    <dbReference type="NCBI Taxonomy" id="2484974"/>
    <lineage>
        <taxon>Bacteria</taxon>
        <taxon>Pseudomonadati</taxon>
        <taxon>Spirochaetota</taxon>
        <taxon>Spirochaetia</taxon>
        <taxon>Leptospirales</taxon>
        <taxon>Leptospiraceae</taxon>
        <taxon>Leptospira</taxon>
    </lineage>
</organism>
<keyword evidence="8 9" id="KW-0012">Acyltransferase</keyword>
<evidence type="ECO:0000313" key="11">
    <source>
        <dbReference type="EMBL" id="TGK35156.1"/>
    </source>
</evidence>
<feature type="transmembrane region" description="Helical" evidence="10">
    <location>
        <begin position="312"/>
        <end position="342"/>
    </location>
</feature>
<dbReference type="AlphaFoldDB" id="A0A5F1YD40"/>
<keyword evidence="12" id="KW-1185">Reference proteome</keyword>
<feature type="transmembrane region" description="Helical" evidence="10">
    <location>
        <begin position="80"/>
        <end position="98"/>
    </location>
</feature>
<evidence type="ECO:0000256" key="5">
    <source>
        <dbReference type="ARBA" id="ARBA00022692"/>
    </source>
</evidence>
<keyword evidence="7 9" id="KW-0472">Membrane</keyword>
<evidence type="ECO:0000256" key="9">
    <source>
        <dbReference type="PIRNR" id="PIRNR016636"/>
    </source>
</evidence>
<dbReference type="OrthoDB" id="342391at2"/>
<evidence type="ECO:0000256" key="7">
    <source>
        <dbReference type="ARBA" id="ARBA00023136"/>
    </source>
</evidence>
<dbReference type="InterPro" id="IPR028362">
    <property type="entry name" value="AlgI"/>
</dbReference>
<evidence type="ECO:0000256" key="8">
    <source>
        <dbReference type="ARBA" id="ARBA00023315"/>
    </source>
</evidence>
<feature type="transmembrane region" description="Helical" evidence="10">
    <location>
        <begin position="154"/>
        <end position="172"/>
    </location>
</feature>
<dbReference type="InterPro" id="IPR051085">
    <property type="entry name" value="MB_O-acyltransferase"/>
</dbReference>
<accession>A0A5F1YD40</accession>
<sequence length="475" mass="54653">MLFNSLPYLFLFLITYLIYWNVSGLWKKRVLLVSSVIFYGYSHIAFLLHFLLIIGGNFYFSNKLFEIREKGGSTSALLKWIVVLNAINLAFFKYYYFLMDSLSAVTGMQLWQRLGSSVEILLPLAISFYTFQLIALQVDIHRGLIPDRIGARDYFLFILFFPQLIAGPIMRSTDFLPKLDHPEIDKDRMKRGLWLLIFGLFKKSILADSIAGIVGPLFLEPGTYHAASTYFAMFGFACQVYCDFSGYTDIARGSAFLLGYDIPENFRGPFLSSSFREFWGRWHVTLSTWLRDYIYIPLGGSKKGEFRSQWNMFLTMCLGGLWHGANIAFVLWGAYLGLILALERILEPRQNLVSTETKPAFTWIKTLRIAFTLHLFMFSGLFFRGGSAGKNAVPFMRDLLSSYGNIFTGKILPRWEELFLFILLTMGFNFFQYYPNWMGKLEKRSAFLIPVLSVLLLLLLGVFGDGGGEFIYFQF</sequence>
<evidence type="ECO:0000313" key="12">
    <source>
        <dbReference type="Proteomes" id="UP000298277"/>
    </source>
</evidence>
<dbReference type="EMBL" id="RQFA01000032">
    <property type="protein sequence ID" value="TGK35156.1"/>
    <property type="molecule type" value="Genomic_DNA"/>
</dbReference>
<dbReference type="InterPro" id="IPR024194">
    <property type="entry name" value="Ac/AlaTfrase_AlgI/DltB"/>
</dbReference>
<gene>
    <name evidence="11" type="ORF">EHQ17_06870</name>
</gene>
<proteinExistence type="inferred from homology"/>
<dbReference type="GO" id="GO:0005886">
    <property type="term" value="C:plasma membrane"/>
    <property type="evidence" value="ECO:0007669"/>
    <property type="project" value="UniProtKB-SubCell"/>
</dbReference>
<dbReference type="Pfam" id="PF03062">
    <property type="entry name" value="MBOAT"/>
    <property type="match status" value="1"/>
</dbReference>
<evidence type="ECO:0000256" key="10">
    <source>
        <dbReference type="SAM" id="Phobius"/>
    </source>
</evidence>
<feature type="transmembrane region" description="Helical" evidence="10">
    <location>
        <begin position="446"/>
        <end position="464"/>
    </location>
</feature>
<dbReference type="GO" id="GO:0016746">
    <property type="term" value="F:acyltransferase activity"/>
    <property type="evidence" value="ECO:0007669"/>
    <property type="project" value="UniProtKB-KW"/>
</dbReference>
<name>A0A5F1YD40_9LEPT</name>
<keyword evidence="4 9" id="KW-0808">Transferase</keyword>
<keyword evidence="3 9" id="KW-1003">Cell membrane</keyword>
<evidence type="ECO:0000256" key="3">
    <source>
        <dbReference type="ARBA" id="ARBA00022475"/>
    </source>
</evidence>
<evidence type="ECO:0000256" key="6">
    <source>
        <dbReference type="ARBA" id="ARBA00022989"/>
    </source>
</evidence>
<dbReference type="PANTHER" id="PTHR13285:SF23">
    <property type="entry name" value="TEICHOIC ACID D-ALANYLTRANSFERASE"/>
    <property type="match status" value="1"/>
</dbReference>
<feature type="transmembrane region" description="Helical" evidence="10">
    <location>
        <begin position="38"/>
        <end position="60"/>
    </location>
</feature>
<evidence type="ECO:0000256" key="4">
    <source>
        <dbReference type="ARBA" id="ARBA00022679"/>
    </source>
</evidence>
<reference evidence="11" key="1">
    <citation type="journal article" date="2019" name="PLoS Negl. Trop. Dis.">
        <title>Revisiting the worldwide diversity of Leptospira species in the environment.</title>
        <authorList>
            <person name="Vincent A.T."/>
            <person name="Schiettekatte O."/>
            <person name="Bourhy P."/>
            <person name="Veyrier F.J."/>
            <person name="Picardeau M."/>
        </authorList>
    </citation>
    <scope>NUCLEOTIDE SEQUENCE [LARGE SCALE GENOMIC DNA]</scope>
    <source>
        <strain evidence="11">201800299</strain>
    </source>
</reference>
<comment type="caution">
    <text evidence="11">The sequence shown here is derived from an EMBL/GenBank/DDBJ whole genome shotgun (WGS) entry which is preliminary data.</text>
</comment>
<keyword evidence="5 10" id="KW-0812">Transmembrane</keyword>
<dbReference type="PIRSF" id="PIRSF016636">
    <property type="entry name" value="AlgI_DltB"/>
    <property type="match status" value="1"/>
</dbReference>
<feature type="transmembrane region" description="Helical" evidence="10">
    <location>
        <begin position="193"/>
        <end position="218"/>
    </location>
</feature>
<evidence type="ECO:0000256" key="1">
    <source>
        <dbReference type="ARBA" id="ARBA00004651"/>
    </source>
</evidence>
<dbReference type="PANTHER" id="PTHR13285">
    <property type="entry name" value="ACYLTRANSFERASE"/>
    <property type="match status" value="1"/>
</dbReference>
<protein>
    <submittedName>
        <fullName evidence="11">MBOAT family protein</fullName>
    </submittedName>
</protein>
<comment type="similarity">
    <text evidence="2 9">Belongs to the membrane-bound acyltransferase family.</text>
</comment>
<keyword evidence="6 10" id="KW-1133">Transmembrane helix</keyword>
<comment type="subcellular location">
    <subcellularLocation>
        <location evidence="1">Cell membrane</location>
        <topology evidence="1">Multi-pass membrane protein</topology>
    </subcellularLocation>
</comment>
<dbReference type="RefSeq" id="WP_135592351.1">
    <property type="nucleotide sequence ID" value="NZ_RQEZ01000105.1"/>
</dbReference>
<dbReference type="InterPro" id="IPR004299">
    <property type="entry name" value="MBOAT_fam"/>
</dbReference>
<evidence type="ECO:0000256" key="2">
    <source>
        <dbReference type="ARBA" id="ARBA00010323"/>
    </source>
</evidence>
<dbReference type="GO" id="GO:0042121">
    <property type="term" value="P:alginic acid biosynthetic process"/>
    <property type="evidence" value="ECO:0007669"/>
    <property type="project" value="InterPro"/>
</dbReference>
<feature type="transmembrane region" description="Helical" evidence="10">
    <location>
        <begin position="362"/>
        <end position="383"/>
    </location>
</feature>
<feature type="transmembrane region" description="Helical" evidence="10">
    <location>
        <begin position="110"/>
        <end position="134"/>
    </location>
</feature>
<feature type="transmembrane region" description="Helical" evidence="10">
    <location>
        <begin position="418"/>
        <end position="434"/>
    </location>
</feature>
<dbReference type="Proteomes" id="UP000298277">
    <property type="component" value="Unassembled WGS sequence"/>
</dbReference>